<keyword evidence="2" id="KW-1185">Reference proteome</keyword>
<dbReference type="EMBL" id="QKYN01000006">
    <property type="protein sequence ID" value="RAG87554.1"/>
    <property type="molecule type" value="Genomic_DNA"/>
</dbReference>
<sequence>MADDRPILVSDFDGTVYRGDDPVRHYARQVAAALPREEAGGLLDTFERFLAEGIAAAGSAATPAEARALRAAQDGWGLVQLLAADLGLAEAVTQQAFLDSRIHMLDEACALDVVEPLVAHFAALRGDGRVRVVLATNSPPEGLAPLLVRMGLTDAFDEVVPAAGKPAGLRSWMARALGGRPASALFSLGDHYRNEIEPAVAIGAATGYIDRFGRADGPATATAERVEDLLPALTTWALAPAVGHAPSLDSEHTNV</sequence>
<dbReference type="RefSeq" id="WP_111498709.1">
    <property type="nucleotide sequence ID" value="NZ_QKYN01000006.1"/>
</dbReference>
<dbReference type="SUPFAM" id="SSF56784">
    <property type="entry name" value="HAD-like"/>
    <property type="match status" value="1"/>
</dbReference>
<comment type="caution">
    <text evidence="1">The sequence shown here is derived from an EMBL/GenBank/DDBJ whole genome shotgun (WGS) entry which is preliminary data.</text>
</comment>
<dbReference type="InterPro" id="IPR023214">
    <property type="entry name" value="HAD_sf"/>
</dbReference>
<dbReference type="InterPro" id="IPR036412">
    <property type="entry name" value="HAD-like_sf"/>
</dbReference>
<evidence type="ECO:0008006" key="3">
    <source>
        <dbReference type="Google" id="ProtNLM"/>
    </source>
</evidence>
<organism evidence="1 2">
    <name type="scientific">Streptacidiphilus pinicola</name>
    <dbReference type="NCBI Taxonomy" id="2219663"/>
    <lineage>
        <taxon>Bacteria</taxon>
        <taxon>Bacillati</taxon>
        <taxon>Actinomycetota</taxon>
        <taxon>Actinomycetes</taxon>
        <taxon>Kitasatosporales</taxon>
        <taxon>Streptomycetaceae</taxon>
        <taxon>Streptacidiphilus</taxon>
    </lineage>
</organism>
<dbReference type="AlphaFoldDB" id="A0A2X0IQR2"/>
<proteinExistence type="predicted"/>
<protein>
    <recommendedName>
        <fullName evidence="3">HAD family hydrolase</fullName>
    </recommendedName>
</protein>
<accession>A0A2X0IQR2</accession>
<evidence type="ECO:0000313" key="1">
    <source>
        <dbReference type="EMBL" id="RAG87554.1"/>
    </source>
</evidence>
<evidence type="ECO:0000313" key="2">
    <source>
        <dbReference type="Proteomes" id="UP000248889"/>
    </source>
</evidence>
<dbReference type="Proteomes" id="UP000248889">
    <property type="component" value="Unassembled WGS sequence"/>
</dbReference>
<dbReference type="Gene3D" id="3.40.50.1000">
    <property type="entry name" value="HAD superfamily/HAD-like"/>
    <property type="match status" value="1"/>
</dbReference>
<name>A0A2X0IQR2_9ACTN</name>
<gene>
    <name evidence="1" type="ORF">DN069_00745</name>
</gene>
<dbReference type="Pfam" id="PF00702">
    <property type="entry name" value="Hydrolase"/>
    <property type="match status" value="1"/>
</dbReference>
<dbReference type="OrthoDB" id="3851389at2"/>
<reference evidence="1 2" key="1">
    <citation type="submission" date="2018-06" db="EMBL/GenBank/DDBJ databases">
        <title>Streptacidiphilus pinicola sp. nov., isolated from pine grove soil.</title>
        <authorList>
            <person name="Roh S.G."/>
            <person name="Park S."/>
            <person name="Kim M.-K."/>
            <person name="Yun B.-R."/>
            <person name="Park J."/>
            <person name="Kim M.J."/>
            <person name="Kim Y.S."/>
            <person name="Kim S.B."/>
        </authorList>
    </citation>
    <scope>NUCLEOTIDE SEQUENCE [LARGE SCALE GENOMIC DNA]</scope>
    <source>
        <strain evidence="1 2">MMS16-CNU450</strain>
    </source>
</reference>